<dbReference type="PANTHER" id="PTHR31851">
    <property type="entry name" value="FE(2+)/MN(2+) TRANSPORTER PCL1"/>
    <property type="match status" value="1"/>
</dbReference>
<feature type="transmembrane region" description="Helical" evidence="5">
    <location>
        <begin position="211"/>
        <end position="234"/>
    </location>
</feature>
<sequence length="352" mass="38935">MSSDKSLARRLITDELFDFELYKKFRAIASAPETVAILDELIPMEDKHVAFWQKFFGMRIERLGLFQRSKLWMFVCGVRLFGDWMMHLILEAIEIYGVRKYLTLLDHVRDAEYIMRGDDTTIAESEEQEVSQHTEISNVVDAYGDVPLGPALRQILEDELHHEELIVGRLSKRNINPARIRNIFFGFNDGLVEMLGATSGFFTVFESTASVLIASITVAVAGTLSMGAGAFVALGSENEIRHLEERKHSFSGGQKSGLLMPEVPIQATLMVGISYFIGAMVPILPVLFGAQNVIASVAVGGIMIIVVSFILAFLSGMAIRKRIFTNLVIIATTVGITSALGLLVKQIFGVTI</sequence>
<dbReference type="STRING" id="1802270.A3C07_01050"/>
<keyword evidence="4 5" id="KW-0472">Membrane</keyword>
<accession>A0A1G2KLU8</accession>
<evidence type="ECO:0000256" key="3">
    <source>
        <dbReference type="ARBA" id="ARBA00022989"/>
    </source>
</evidence>
<dbReference type="Pfam" id="PF01988">
    <property type="entry name" value="VIT1"/>
    <property type="match status" value="1"/>
</dbReference>
<name>A0A1G2KLU8_9BACT</name>
<evidence type="ECO:0000256" key="1">
    <source>
        <dbReference type="ARBA" id="ARBA00004127"/>
    </source>
</evidence>
<dbReference type="GO" id="GO:0030026">
    <property type="term" value="P:intracellular manganese ion homeostasis"/>
    <property type="evidence" value="ECO:0007669"/>
    <property type="project" value="InterPro"/>
</dbReference>
<evidence type="ECO:0000256" key="5">
    <source>
        <dbReference type="SAM" id="Phobius"/>
    </source>
</evidence>
<dbReference type="InterPro" id="IPR008217">
    <property type="entry name" value="Ccc1_fam"/>
</dbReference>
<gene>
    <name evidence="6" type="ORF">A3C07_01050</name>
</gene>
<proteinExistence type="predicted"/>
<evidence type="ECO:0000313" key="7">
    <source>
        <dbReference type="Proteomes" id="UP000179023"/>
    </source>
</evidence>
<comment type="caution">
    <text evidence="6">The sequence shown here is derived from an EMBL/GenBank/DDBJ whole genome shotgun (WGS) entry which is preliminary data.</text>
</comment>
<feature type="transmembrane region" description="Helical" evidence="5">
    <location>
        <begin position="294"/>
        <end position="314"/>
    </location>
</feature>
<dbReference type="InterPro" id="IPR009078">
    <property type="entry name" value="Ferritin-like_SF"/>
</dbReference>
<keyword evidence="2 5" id="KW-0812">Transmembrane</keyword>
<dbReference type="Proteomes" id="UP000179023">
    <property type="component" value="Unassembled WGS sequence"/>
</dbReference>
<dbReference type="GO" id="GO:0005384">
    <property type="term" value="F:manganese ion transmembrane transporter activity"/>
    <property type="evidence" value="ECO:0007669"/>
    <property type="project" value="InterPro"/>
</dbReference>
<comment type="subcellular location">
    <subcellularLocation>
        <location evidence="1">Endomembrane system</location>
        <topology evidence="1">Multi-pass membrane protein</topology>
    </subcellularLocation>
</comment>
<evidence type="ECO:0008006" key="8">
    <source>
        <dbReference type="Google" id="ProtNLM"/>
    </source>
</evidence>
<feature type="transmembrane region" description="Helical" evidence="5">
    <location>
        <begin position="326"/>
        <end position="348"/>
    </location>
</feature>
<dbReference type="AlphaFoldDB" id="A0A1G2KLU8"/>
<feature type="transmembrane region" description="Helical" evidence="5">
    <location>
        <begin position="267"/>
        <end position="288"/>
    </location>
</feature>
<protein>
    <recommendedName>
        <fullName evidence="8">Rubrerythrin family protein</fullName>
    </recommendedName>
</protein>
<dbReference type="GO" id="GO:0012505">
    <property type="term" value="C:endomembrane system"/>
    <property type="evidence" value="ECO:0007669"/>
    <property type="project" value="UniProtKB-SubCell"/>
</dbReference>
<evidence type="ECO:0000256" key="4">
    <source>
        <dbReference type="ARBA" id="ARBA00023136"/>
    </source>
</evidence>
<feature type="transmembrane region" description="Helical" evidence="5">
    <location>
        <begin position="183"/>
        <end position="205"/>
    </location>
</feature>
<evidence type="ECO:0000256" key="2">
    <source>
        <dbReference type="ARBA" id="ARBA00022692"/>
    </source>
</evidence>
<dbReference type="SUPFAM" id="SSF47240">
    <property type="entry name" value="Ferritin-like"/>
    <property type="match status" value="1"/>
</dbReference>
<reference evidence="6 7" key="1">
    <citation type="journal article" date="2016" name="Nat. Commun.">
        <title>Thousands of microbial genomes shed light on interconnected biogeochemical processes in an aquifer system.</title>
        <authorList>
            <person name="Anantharaman K."/>
            <person name="Brown C.T."/>
            <person name="Hug L.A."/>
            <person name="Sharon I."/>
            <person name="Castelle C.J."/>
            <person name="Probst A.J."/>
            <person name="Thomas B.C."/>
            <person name="Singh A."/>
            <person name="Wilkins M.J."/>
            <person name="Karaoz U."/>
            <person name="Brodie E.L."/>
            <person name="Williams K.H."/>
            <person name="Hubbard S.S."/>
            <person name="Banfield J.F."/>
        </authorList>
    </citation>
    <scope>NUCLEOTIDE SEQUENCE [LARGE SCALE GENOMIC DNA]</scope>
</reference>
<dbReference type="EMBL" id="MHQI01000016">
    <property type="protein sequence ID" value="OHA00423.1"/>
    <property type="molecule type" value="Genomic_DNA"/>
</dbReference>
<evidence type="ECO:0000313" key="6">
    <source>
        <dbReference type="EMBL" id="OHA00423.1"/>
    </source>
</evidence>
<organism evidence="6 7">
    <name type="scientific">Candidatus Sungbacteria bacterium RIFCSPHIGHO2_02_FULL_47_11</name>
    <dbReference type="NCBI Taxonomy" id="1802270"/>
    <lineage>
        <taxon>Bacteria</taxon>
        <taxon>Candidatus Sungiibacteriota</taxon>
    </lineage>
</organism>
<keyword evidence="3 5" id="KW-1133">Transmembrane helix</keyword>